<comment type="caution">
    <text evidence="1">The sequence shown here is derived from an EMBL/GenBank/DDBJ whole genome shotgun (WGS) entry which is preliminary data.</text>
</comment>
<sequence length="117" mass="13097">MWADYPTVPPDDHMLPLVWDGDRPVSRGELGARGCVLSRIAVCRTDLVTTFGMPQVNGSAQYASVWLDNERGVWADYPTADPTEDLVLPLVWAREQTDSRSDLAERGYVFTRIGRSL</sequence>
<name>A0A1R1SBD4_9ACTN</name>
<gene>
    <name evidence="1" type="ORF">SPAR_29966</name>
</gene>
<evidence type="ECO:0000313" key="1">
    <source>
        <dbReference type="EMBL" id="OMI35701.1"/>
    </source>
</evidence>
<evidence type="ECO:0000313" key="2">
    <source>
        <dbReference type="Proteomes" id="UP000186168"/>
    </source>
</evidence>
<accession>A0A1R1SBD4</accession>
<protein>
    <submittedName>
        <fullName evidence="1">Uncharacterized protein</fullName>
    </submittedName>
</protein>
<reference evidence="1 2" key="1">
    <citation type="submission" date="2013-05" db="EMBL/GenBank/DDBJ databases">
        <title>Genome sequence of Streptomyces sparsogenes DSM 40356.</title>
        <authorList>
            <person name="Coyne S."/>
            <person name="Seebeck F.P."/>
        </authorList>
    </citation>
    <scope>NUCLEOTIDE SEQUENCE [LARGE SCALE GENOMIC DNA]</scope>
    <source>
        <strain evidence="1 2">DSM 40356</strain>
    </source>
</reference>
<dbReference type="AlphaFoldDB" id="A0A1R1SBD4"/>
<organism evidence="1 2">
    <name type="scientific">Streptomyces sparsogenes DSM 40356</name>
    <dbReference type="NCBI Taxonomy" id="1331668"/>
    <lineage>
        <taxon>Bacteria</taxon>
        <taxon>Bacillati</taxon>
        <taxon>Actinomycetota</taxon>
        <taxon>Actinomycetes</taxon>
        <taxon>Kitasatosporales</taxon>
        <taxon>Streptomycetaceae</taxon>
        <taxon>Streptomyces</taxon>
    </lineage>
</organism>
<dbReference type="EMBL" id="ASQP01000388">
    <property type="protein sequence ID" value="OMI35701.1"/>
    <property type="molecule type" value="Genomic_DNA"/>
</dbReference>
<keyword evidence="2" id="KW-1185">Reference proteome</keyword>
<dbReference type="Proteomes" id="UP000186168">
    <property type="component" value="Unassembled WGS sequence"/>
</dbReference>
<proteinExistence type="predicted"/>